<keyword evidence="2" id="KW-1185">Reference proteome</keyword>
<name>A0ABT1TFU3_9GAMM</name>
<dbReference type="Pfam" id="PF14559">
    <property type="entry name" value="TPR_19"/>
    <property type="match status" value="1"/>
</dbReference>
<dbReference type="SUPFAM" id="SSF48452">
    <property type="entry name" value="TPR-like"/>
    <property type="match status" value="1"/>
</dbReference>
<comment type="caution">
    <text evidence="1">The sequence shown here is derived from an EMBL/GenBank/DDBJ whole genome shotgun (WGS) entry which is preliminary data.</text>
</comment>
<dbReference type="Proteomes" id="UP001524499">
    <property type="component" value="Unassembled WGS sequence"/>
</dbReference>
<gene>
    <name evidence="1" type="ORF">NP590_08715</name>
</gene>
<dbReference type="EMBL" id="JANIBJ010000013">
    <property type="protein sequence ID" value="MCQ8104184.1"/>
    <property type="molecule type" value="Genomic_DNA"/>
</dbReference>
<evidence type="ECO:0000313" key="1">
    <source>
        <dbReference type="EMBL" id="MCQ8104184.1"/>
    </source>
</evidence>
<protein>
    <recommendedName>
        <fullName evidence="3">Tetratricopeptide repeat protein</fullName>
    </recommendedName>
</protein>
<reference evidence="1 2" key="1">
    <citation type="submission" date="2022-07" db="EMBL/GenBank/DDBJ databases">
        <title>Methylomonas rivi sp. nov., Methylomonas rosea sp. nov., Methylomonas aureus sp. nov. and Methylomonas subterranea sp. nov., four novel methanotrophs isolated from a freshwater creek and the deep terrestrial subsurface.</title>
        <authorList>
            <person name="Abin C."/>
            <person name="Sankaranarayanan K."/>
            <person name="Garner C."/>
            <person name="Sindelar R."/>
            <person name="Kotary K."/>
            <person name="Garner R."/>
            <person name="Barclay S."/>
            <person name="Lawson P."/>
            <person name="Krumholz L."/>
        </authorList>
    </citation>
    <scope>NUCLEOTIDE SEQUENCE [LARGE SCALE GENOMIC DNA]</scope>
    <source>
        <strain evidence="1 2">SURF-2</strain>
    </source>
</reference>
<sequence length="210" mass="23419">MNTSIAHLESAWAAAYYQNDEAQQRQAYPELLEKAKELVHRYPNAAEPKIWQATIMSTNAAFESSLTALSTLEKAKRLLEQAIRIDPNALDGAAYVTLGTLYYMVPGWPVSFGDDEMAEQLLKASLQINPNGIDANYFYADFLLRQDRAAEAEAFFHKASQAPVRTQQVFADTQLQNEAKLALAHAQQRKSNTGKNRFQSLFTTAAVNAD</sequence>
<evidence type="ECO:0008006" key="3">
    <source>
        <dbReference type="Google" id="ProtNLM"/>
    </source>
</evidence>
<dbReference type="InterPro" id="IPR011990">
    <property type="entry name" value="TPR-like_helical_dom_sf"/>
</dbReference>
<accession>A0ABT1TFU3</accession>
<evidence type="ECO:0000313" key="2">
    <source>
        <dbReference type="Proteomes" id="UP001524499"/>
    </source>
</evidence>
<organism evidence="1 2">
    <name type="scientific">Methylomonas subterranea</name>
    <dbReference type="NCBI Taxonomy" id="2952225"/>
    <lineage>
        <taxon>Bacteria</taxon>
        <taxon>Pseudomonadati</taxon>
        <taxon>Pseudomonadota</taxon>
        <taxon>Gammaproteobacteria</taxon>
        <taxon>Methylococcales</taxon>
        <taxon>Methylococcaceae</taxon>
        <taxon>Methylomonas</taxon>
    </lineage>
</organism>
<proteinExistence type="predicted"/>
<dbReference type="Gene3D" id="1.25.40.10">
    <property type="entry name" value="Tetratricopeptide repeat domain"/>
    <property type="match status" value="1"/>
</dbReference>
<dbReference type="RefSeq" id="WP_256601958.1">
    <property type="nucleotide sequence ID" value="NZ_JANIBJ010000013.1"/>
</dbReference>